<evidence type="ECO:0000313" key="3">
    <source>
        <dbReference type="EMBL" id="OIR02716.1"/>
    </source>
</evidence>
<dbReference type="Pfam" id="PF04413">
    <property type="entry name" value="Glycos_transf_N"/>
    <property type="match status" value="1"/>
</dbReference>
<proteinExistence type="predicted"/>
<gene>
    <name evidence="3" type="primary">waaA_7</name>
    <name evidence="3" type="ORF">GALL_151680</name>
</gene>
<dbReference type="Gene3D" id="3.40.50.11720">
    <property type="entry name" value="3-Deoxy-D-manno-octulosonic-acid transferase, N-terminal domain"/>
    <property type="match status" value="1"/>
</dbReference>
<sequence length="443" mass="49000">MSSAIDGSERRVRPRALRIYTWIWRLLAPMAVLRLLWRSRREPLYRAHLAERFGWYGQRQAEPARPRPTVWLHAVSLGETRAAEPLVEALRMAHPRMRLLLTHMTATGREAGRALLRDGDMQLWLPYDIPGPLRRFLRRMRPDVGVLMETEVWPNLAQACAGEGVPLLLANARLSARSSTRWTRWPSLAQSAYGALTAAAAQTQDDAARLRELGLREVSVLGNIKFDRGSNGALHALGEEWRRKAGRPVLLLASTREHQGVAEEALLLDAMPENVLRRALLVVVPRHPQRMEEVGRLLQARGLRVTRRSEAAADAQTQVWLGDSLGEMPAYYAMALAAFVGGSLLPLGGQNLIEASAEGCPVVMGPHVLNFAQAVEQGVAAGAMVQAADAREVWTRLLAWLDDSQSRRCAAQAALRFSAEHRGAAKAQAAWIGRYLPPGMPPS</sequence>
<keyword evidence="1 3" id="KW-0808">Transferase</keyword>
<reference evidence="3" key="1">
    <citation type="submission" date="2016-10" db="EMBL/GenBank/DDBJ databases">
        <title>Sequence of Gallionella enrichment culture.</title>
        <authorList>
            <person name="Poehlein A."/>
            <person name="Muehling M."/>
            <person name="Daniel R."/>
        </authorList>
    </citation>
    <scope>NUCLEOTIDE SEQUENCE</scope>
</reference>
<organism evidence="3">
    <name type="scientific">mine drainage metagenome</name>
    <dbReference type="NCBI Taxonomy" id="410659"/>
    <lineage>
        <taxon>unclassified sequences</taxon>
        <taxon>metagenomes</taxon>
        <taxon>ecological metagenomes</taxon>
    </lineage>
</organism>
<protein>
    <submittedName>
        <fullName evidence="3">3-deoxy-D-manno-octulosonic acid transferase</fullName>
        <ecNumber evidence="3">2.4.99.12</ecNumber>
        <ecNumber evidence="3">2.4.99.13</ecNumber>
    </submittedName>
</protein>
<dbReference type="InterPro" id="IPR039901">
    <property type="entry name" value="Kdotransferase"/>
</dbReference>
<dbReference type="EC" id="2.4.99.13" evidence="3"/>
<dbReference type="PANTHER" id="PTHR42755">
    <property type="entry name" value="3-DEOXY-MANNO-OCTULOSONATE CYTIDYLYLTRANSFERASE"/>
    <property type="match status" value="1"/>
</dbReference>
<feature type="domain" description="3-deoxy-D-manno-octulosonic-acid transferase N-terminal" evidence="2">
    <location>
        <begin position="48"/>
        <end position="227"/>
    </location>
</feature>
<comment type="caution">
    <text evidence="3">The sequence shown here is derived from an EMBL/GenBank/DDBJ whole genome shotgun (WGS) entry which is preliminary data.</text>
</comment>
<dbReference type="InterPro" id="IPR038107">
    <property type="entry name" value="Glycos_transf_N_sf"/>
</dbReference>
<dbReference type="GO" id="GO:0005886">
    <property type="term" value="C:plasma membrane"/>
    <property type="evidence" value="ECO:0007669"/>
    <property type="project" value="TreeGrafter"/>
</dbReference>
<dbReference type="SUPFAM" id="SSF53756">
    <property type="entry name" value="UDP-Glycosyltransferase/glycogen phosphorylase"/>
    <property type="match status" value="1"/>
</dbReference>
<dbReference type="InterPro" id="IPR007507">
    <property type="entry name" value="Glycos_transf_N"/>
</dbReference>
<dbReference type="Gene3D" id="3.40.50.2000">
    <property type="entry name" value="Glycogen Phosphorylase B"/>
    <property type="match status" value="1"/>
</dbReference>
<name>A0A1J5SM04_9ZZZZ</name>
<dbReference type="GO" id="GO:0043842">
    <property type="term" value="F:Kdo transferase activity"/>
    <property type="evidence" value="ECO:0007669"/>
    <property type="project" value="UniProtKB-EC"/>
</dbReference>
<dbReference type="PANTHER" id="PTHR42755:SF1">
    <property type="entry name" value="3-DEOXY-D-MANNO-OCTULOSONIC ACID TRANSFERASE, MITOCHONDRIAL-RELATED"/>
    <property type="match status" value="1"/>
</dbReference>
<dbReference type="EC" id="2.4.99.12" evidence="3"/>
<dbReference type="EMBL" id="MLJW01000072">
    <property type="protein sequence ID" value="OIR02716.1"/>
    <property type="molecule type" value="Genomic_DNA"/>
</dbReference>
<evidence type="ECO:0000256" key="1">
    <source>
        <dbReference type="ARBA" id="ARBA00022679"/>
    </source>
</evidence>
<accession>A0A1J5SM04</accession>
<dbReference type="AlphaFoldDB" id="A0A1J5SM04"/>
<keyword evidence="3" id="KW-0328">Glycosyltransferase</keyword>
<dbReference type="GO" id="GO:0009245">
    <property type="term" value="P:lipid A biosynthetic process"/>
    <property type="evidence" value="ECO:0007669"/>
    <property type="project" value="TreeGrafter"/>
</dbReference>
<evidence type="ECO:0000259" key="2">
    <source>
        <dbReference type="Pfam" id="PF04413"/>
    </source>
</evidence>